<dbReference type="SUPFAM" id="SSF63829">
    <property type="entry name" value="Calcium-dependent phosphotriesterase"/>
    <property type="match status" value="1"/>
</dbReference>
<evidence type="ECO:0000313" key="2">
    <source>
        <dbReference type="EMBL" id="VAW20350.1"/>
    </source>
</evidence>
<accession>A0A3B0TUE1</accession>
<proteinExistence type="predicted"/>
<dbReference type="EMBL" id="UOEQ01000268">
    <property type="protein sequence ID" value="VAW20350.1"/>
    <property type="molecule type" value="Genomic_DNA"/>
</dbReference>
<sequence>MAVFASGLGAPETPRLHPKEGWLCVEMAPPRTGITHISHNGDVARQIAPAGCPNGLCIDQNNMIWVADTVPPALLRVDMDGTVETVLTSGDKGEFLLPNDLCFSSSGLLYMTDSGITMADWVVDGAPRPDWQSAPFDGKLWEIDIVKKTAIAIDTGLRFANGIAFGPDGNLYINEMISGDVFKYAVNEGRVSGKRENFANVLAPDWTGGFRGPDGMGFSEDGRLWCTVYGEGNIAVISPSGAVIERIKTAGSAPTNVAFGRNGEKRLYVSEHELGQIEVFDVDARALSPVAGKSS</sequence>
<reference evidence="2" key="1">
    <citation type="submission" date="2018-06" db="EMBL/GenBank/DDBJ databases">
        <authorList>
            <person name="Zhirakovskaya E."/>
        </authorList>
    </citation>
    <scope>NUCLEOTIDE SEQUENCE</scope>
</reference>
<evidence type="ECO:0000259" key="1">
    <source>
        <dbReference type="Pfam" id="PF08450"/>
    </source>
</evidence>
<protein>
    <recommendedName>
        <fullName evidence="1">SMP-30/Gluconolactonase/LRE-like region domain-containing protein</fullName>
    </recommendedName>
</protein>
<dbReference type="AlphaFoldDB" id="A0A3B0TUE1"/>
<dbReference type="Gene3D" id="2.120.10.30">
    <property type="entry name" value="TolB, C-terminal domain"/>
    <property type="match status" value="1"/>
</dbReference>
<feature type="domain" description="SMP-30/Gluconolactonase/LRE-like region" evidence="1">
    <location>
        <begin position="79"/>
        <end position="270"/>
    </location>
</feature>
<dbReference type="PANTHER" id="PTHR47572:SF5">
    <property type="entry name" value="BLR2277 PROTEIN"/>
    <property type="match status" value="1"/>
</dbReference>
<gene>
    <name evidence="2" type="ORF">MNBD_ALPHA11-631</name>
</gene>
<dbReference type="PANTHER" id="PTHR47572">
    <property type="entry name" value="LIPOPROTEIN-RELATED"/>
    <property type="match status" value="1"/>
</dbReference>
<dbReference type="InterPro" id="IPR011042">
    <property type="entry name" value="6-blade_b-propeller_TolB-like"/>
</dbReference>
<dbReference type="InterPro" id="IPR013658">
    <property type="entry name" value="SGL"/>
</dbReference>
<name>A0A3B0TUE1_9ZZZZ</name>
<dbReference type="InterPro" id="IPR051262">
    <property type="entry name" value="SMP-30/CGR1_Lactonase"/>
</dbReference>
<organism evidence="2">
    <name type="scientific">hydrothermal vent metagenome</name>
    <dbReference type="NCBI Taxonomy" id="652676"/>
    <lineage>
        <taxon>unclassified sequences</taxon>
        <taxon>metagenomes</taxon>
        <taxon>ecological metagenomes</taxon>
    </lineage>
</organism>
<dbReference type="Pfam" id="PF08450">
    <property type="entry name" value="SGL"/>
    <property type="match status" value="1"/>
</dbReference>